<evidence type="ECO:0000313" key="2">
    <source>
        <dbReference type="Proteomes" id="UP000325315"/>
    </source>
</evidence>
<dbReference type="EMBL" id="SMMG02000001">
    <property type="protein sequence ID" value="KAA3488861.1"/>
    <property type="molecule type" value="Genomic_DNA"/>
</dbReference>
<proteinExistence type="predicted"/>
<accession>A0A5B6X3N1</accession>
<reference evidence="2" key="1">
    <citation type="journal article" date="2019" name="Plant Biotechnol. J.">
        <title>Genome sequencing of the Australian wild diploid species Gossypium australe highlights disease resistance and delayed gland morphogenesis.</title>
        <authorList>
            <person name="Cai Y."/>
            <person name="Cai X."/>
            <person name="Wang Q."/>
            <person name="Wang P."/>
            <person name="Zhang Y."/>
            <person name="Cai C."/>
            <person name="Xu Y."/>
            <person name="Wang K."/>
            <person name="Zhou Z."/>
            <person name="Wang C."/>
            <person name="Geng S."/>
            <person name="Li B."/>
            <person name="Dong Q."/>
            <person name="Hou Y."/>
            <person name="Wang H."/>
            <person name="Ai P."/>
            <person name="Liu Z."/>
            <person name="Yi F."/>
            <person name="Sun M."/>
            <person name="An G."/>
            <person name="Cheng J."/>
            <person name="Zhang Y."/>
            <person name="Shi Q."/>
            <person name="Xie Y."/>
            <person name="Shi X."/>
            <person name="Chang Y."/>
            <person name="Huang F."/>
            <person name="Chen Y."/>
            <person name="Hong S."/>
            <person name="Mi L."/>
            <person name="Sun Q."/>
            <person name="Zhang L."/>
            <person name="Zhou B."/>
            <person name="Peng R."/>
            <person name="Zhang X."/>
            <person name="Liu F."/>
        </authorList>
    </citation>
    <scope>NUCLEOTIDE SEQUENCE [LARGE SCALE GENOMIC DNA]</scope>
    <source>
        <strain evidence="2">cv. PA1801</strain>
    </source>
</reference>
<evidence type="ECO:0000313" key="1">
    <source>
        <dbReference type="EMBL" id="KAA3488861.1"/>
    </source>
</evidence>
<dbReference type="OrthoDB" id="19908at2759"/>
<keyword evidence="1" id="KW-0808">Transferase</keyword>
<protein>
    <submittedName>
        <fullName evidence="1">Plastidial lipoyltransferase 2-like</fullName>
    </submittedName>
</protein>
<dbReference type="AlphaFoldDB" id="A0A5B6X3N1"/>
<dbReference type="GO" id="GO:0016740">
    <property type="term" value="F:transferase activity"/>
    <property type="evidence" value="ECO:0007669"/>
    <property type="project" value="UniProtKB-KW"/>
</dbReference>
<sequence>MCPEFVLKRNCHFMQIRLFLAMKDAAQKCLRLYHKDMPQKIKGRFEIIIAAISLQFHPL</sequence>
<gene>
    <name evidence="1" type="primary">lipB</name>
    <name evidence="1" type="ORF">EPI10_032564</name>
</gene>
<dbReference type="Proteomes" id="UP000325315">
    <property type="component" value="Unassembled WGS sequence"/>
</dbReference>
<comment type="caution">
    <text evidence="1">The sequence shown here is derived from an EMBL/GenBank/DDBJ whole genome shotgun (WGS) entry which is preliminary data.</text>
</comment>
<name>A0A5B6X3N1_9ROSI</name>
<keyword evidence="2" id="KW-1185">Reference proteome</keyword>
<organism evidence="1 2">
    <name type="scientific">Gossypium australe</name>
    <dbReference type="NCBI Taxonomy" id="47621"/>
    <lineage>
        <taxon>Eukaryota</taxon>
        <taxon>Viridiplantae</taxon>
        <taxon>Streptophyta</taxon>
        <taxon>Embryophyta</taxon>
        <taxon>Tracheophyta</taxon>
        <taxon>Spermatophyta</taxon>
        <taxon>Magnoliopsida</taxon>
        <taxon>eudicotyledons</taxon>
        <taxon>Gunneridae</taxon>
        <taxon>Pentapetalae</taxon>
        <taxon>rosids</taxon>
        <taxon>malvids</taxon>
        <taxon>Malvales</taxon>
        <taxon>Malvaceae</taxon>
        <taxon>Malvoideae</taxon>
        <taxon>Gossypium</taxon>
    </lineage>
</organism>